<gene>
    <name evidence="3" type="ORF">PAC_02689</name>
</gene>
<feature type="compositionally biased region" description="Polar residues" evidence="2">
    <location>
        <begin position="187"/>
        <end position="203"/>
    </location>
</feature>
<dbReference type="STRING" id="576137.A0A1L7WJ64"/>
<evidence type="ECO:0000313" key="3">
    <source>
        <dbReference type="EMBL" id="CZR52812.1"/>
    </source>
</evidence>
<dbReference type="EMBL" id="FJOG01000003">
    <property type="protein sequence ID" value="CZR52812.1"/>
    <property type="molecule type" value="Genomic_DNA"/>
</dbReference>
<reference evidence="3 4" key="1">
    <citation type="submission" date="2016-03" db="EMBL/GenBank/DDBJ databases">
        <authorList>
            <person name="Ploux O."/>
        </authorList>
    </citation>
    <scope>NUCLEOTIDE SEQUENCE [LARGE SCALE GENOMIC DNA]</scope>
    <source>
        <strain evidence="3 4">UAMH 11012</strain>
    </source>
</reference>
<feature type="compositionally biased region" description="Basic and acidic residues" evidence="2">
    <location>
        <begin position="339"/>
        <end position="350"/>
    </location>
</feature>
<feature type="coiled-coil region" evidence="1">
    <location>
        <begin position="362"/>
        <end position="563"/>
    </location>
</feature>
<keyword evidence="1" id="KW-0175">Coiled coil</keyword>
<name>A0A1L7WJ64_9HELO</name>
<dbReference type="OrthoDB" id="5430054at2759"/>
<feature type="region of interest" description="Disordered" evidence="2">
    <location>
        <begin position="239"/>
        <end position="359"/>
    </location>
</feature>
<keyword evidence="4" id="KW-1185">Reference proteome</keyword>
<feature type="compositionally biased region" description="Basic and acidic residues" evidence="2">
    <location>
        <begin position="297"/>
        <end position="315"/>
    </location>
</feature>
<dbReference type="AlphaFoldDB" id="A0A1L7WJ64"/>
<evidence type="ECO:0000256" key="1">
    <source>
        <dbReference type="SAM" id="Coils"/>
    </source>
</evidence>
<protein>
    <submittedName>
        <fullName evidence="3">Uncharacterized protein</fullName>
    </submittedName>
</protein>
<dbReference type="Proteomes" id="UP000184330">
    <property type="component" value="Unassembled WGS sequence"/>
</dbReference>
<proteinExistence type="predicted"/>
<feature type="coiled-coil region" evidence="1">
    <location>
        <begin position="791"/>
        <end position="818"/>
    </location>
</feature>
<feature type="coiled-coil region" evidence="1">
    <location>
        <begin position="25"/>
        <end position="52"/>
    </location>
</feature>
<feature type="region of interest" description="Disordered" evidence="2">
    <location>
        <begin position="174"/>
        <end position="223"/>
    </location>
</feature>
<feature type="compositionally biased region" description="Basic and acidic residues" evidence="2">
    <location>
        <begin position="204"/>
        <end position="217"/>
    </location>
</feature>
<sequence>MLMNLSPKAPKGRMVRMLMLCRIDIFKSTRQLQRKEERRQEAERRNRDALLLKQAIDAEDEPASSSLPQTQTQTAGSWYFNLHENPPQKSPGGIGANLSEPWSIGGQNIVPSSEAGHLDLPSIINRGRNTTGTEPVGQRGVQGLRENAVAASQDLNKTLPAKPSQVVSDNSLRSRYANEGPTPPNNTIPQRRTVGSKSASPSKKLQENDSTIRKIADDEPSPTLVPLHTIHLHATIPTDMDIEERVSPVSSEDLNEPIDEPIIHPRVWQSGQSSGSDDNKGRARINRNMALQEEKEDSSTDEEKQNEKMEQFREQSRRRKSRHRSLIDDHDELAGQSQEPRKEAERKEKGNGGSADRLDAVIATMLREREKHDERMERLREEHRIKKRELVDKHEQQLNSVEATKRKLETQLAKEQSAHTATKEALEEKMDNMRAEYNDEATERHREFLDQKSQLQKKFRNEKRVLEDENRIASEKLRNELDCVKAELSLERESKAGEIAELNSKHKDAIQQVNDRLQWQLSTAKEDLERIQDEKVRDIQSIRKERDNAVHQAEKKYQSLLEKAELDFDRETKAKDKEIKDLKSQQGTAIHKAGESLRQQLVARDEEIETMKIEYQASLSGMRDDYELNMAKALQGLQETNEVLQRALVKRSRFKAISDGEVASRFQQGIVIEVDELARVAWDIRWESSWPFSQQELQYATDKKQGKQAKRFLVQNDMWAILYEKIFCTPFRVFGNEGRAMEEEWLAIFGQGAPCPPASLQSEQWRYEKITTCVEAINQPVMDSEPNYSIKQGYESTLEEVSEELIQELKNISSVSNNHKQRVYRMVEKAAKLWLDVGQQRCRMFLVMSESGEMVKPVRSRPSSLKRDGTVDLVILPELRRLGNVEGELLDKNELVKDCGGKFSVFRTR</sequence>
<organism evidence="3 4">
    <name type="scientific">Phialocephala subalpina</name>
    <dbReference type="NCBI Taxonomy" id="576137"/>
    <lineage>
        <taxon>Eukaryota</taxon>
        <taxon>Fungi</taxon>
        <taxon>Dikarya</taxon>
        <taxon>Ascomycota</taxon>
        <taxon>Pezizomycotina</taxon>
        <taxon>Leotiomycetes</taxon>
        <taxon>Helotiales</taxon>
        <taxon>Mollisiaceae</taxon>
        <taxon>Phialocephala</taxon>
        <taxon>Phialocephala fortinii species complex</taxon>
    </lineage>
</organism>
<evidence type="ECO:0000313" key="4">
    <source>
        <dbReference type="Proteomes" id="UP000184330"/>
    </source>
</evidence>
<evidence type="ECO:0000256" key="2">
    <source>
        <dbReference type="SAM" id="MobiDB-lite"/>
    </source>
</evidence>
<accession>A0A1L7WJ64</accession>